<feature type="domain" description="PhoD-like phosphatase metallophosphatase" evidence="2">
    <location>
        <begin position="303"/>
        <end position="534"/>
    </location>
</feature>
<dbReference type="PANTHER" id="PTHR43606">
    <property type="entry name" value="PHOSPHATASE, PUTATIVE (AFU_ORTHOLOGUE AFUA_6G08710)-RELATED"/>
    <property type="match status" value="1"/>
</dbReference>
<accession>A0A4U0XSS5</accession>
<evidence type="ECO:0000259" key="2">
    <source>
        <dbReference type="Pfam" id="PF09423"/>
    </source>
</evidence>
<dbReference type="SUPFAM" id="SSF56300">
    <property type="entry name" value="Metallo-dependent phosphatases"/>
    <property type="match status" value="1"/>
</dbReference>
<dbReference type="Pfam" id="PF09423">
    <property type="entry name" value="PhoD"/>
    <property type="match status" value="1"/>
</dbReference>
<evidence type="ECO:0000256" key="1">
    <source>
        <dbReference type="SAM" id="Phobius"/>
    </source>
</evidence>
<dbReference type="OrthoDB" id="2100241at2759"/>
<protein>
    <recommendedName>
        <fullName evidence="2">PhoD-like phosphatase metallophosphatase domain-containing protein</fullName>
    </recommendedName>
</protein>
<evidence type="ECO:0000313" key="4">
    <source>
        <dbReference type="Proteomes" id="UP000309340"/>
    </source>
</evidence>
<dbReference type="STRING" id="329884.A0A4U0XSS5"/>
<dbReference type="Proteomes" id="UP000309340">
    <property type="component" value="Unassembled WGS sequence"/>
</dbReference>
<sequence>MANDGLNELVKYSTAISSLGLRLGAYVFLRWLDMSPFPPAILALLAVYIPSFIYNFVHTSPYEVVADELDVVAREPPAADEDVQRQRDNRDPVKLDDGRELEVEETIVLEEKGSQPLKTLLTGLPSPTSFILSALTFAINLALVVMVWDLVSRGRFFHQSYELSMGRTGYVSDTSARILVREPDARQYPIFVSYRYADPPYIGVAPGGMPHDSAWKSGGSIDWLDNTTDFTGTFTLSRLTSDTRYQWVVSNNHTGFFTTAPRPGHTSERVGTIGSFTFLHTSCLKNNFPYNPFAHTLSNAGLKHLATALQSIKAQFMLFLGDFIYIDVPRRHGSTVEDYRREYRQLYASPDWPAVSKELPWIHTYDDHEVANDWDGNTTGIFAAANDPYQHYHVSVNPSAVRQGQSYFSFTQGPATFFMLDTRRYRSPNDNTNGTDPVTGDATKTMLGHQQLSDLLDWLKRPEAPGVRWKIVVSSIPFTKNWWFGAQDTWRGYLGERQIILEAMWDVGLKGGIGVIVLSGDRHEFAATAFPPPPDGKEEIIGLGPIAIGANPLNPILAPSSTGLRTRRKRWPLSATVHEFSASPLSMFYLPIRTYAESSTSEDYLSDVCIKYVLDGNSKFGAVSISSPATSDQSILHYRLFVDGVEAWSYTITTPPDVGGGGRAKDAIWG</sequence>
<dbReference type="AlphaFoldDB" id="A0A4U0XSS5"/>
<dbReference type="PANTHER" id="PTHR43606:SF2">
    <property type="entry name" value="ALKALINE PHOSPHATASE FAMILY PROTEIN (AFU_ORTHOLOGUE AFUA_5G03860)"/>
    <property type="match status" value="1"/>
</dbReference>
<feature type="transmembrane region" description="Helical" evidence="1">
    <location>
        <begin position="130"/>
        <end position="151"/>
    </location>
</feature>
<keyword evidence="1" id="KW-1133">Transmembrane helix</keyword>
<feature type="transmembrane region" description="Helical" evidence="1">
    <location>
        <begin position="39"/>
        <end position="57"/>
    </location>
</feature>
<comment type="caution">
    <text evidence="3">The sequence shown here is derived from an EMBL/GenBank/DDBJ whole genome shotgun (WGS) entry which is preliminary data.</text>
</comment>
<evidence type="ECO:0000313" key="3">
    <source>
        <dbReference type="EMBL" id="TKA78718.1"/>
    </source>
</evidence>
<keyword evidence="1" id="KW-0812">Transmembrane</keyword>
<name>A0A4U0XSS5_9PEZI</name>
<dbReference type="Gene3D" id="3.60.21.70">
    <property type="entry name" value="PhoD-like phosphatase"/>
    <property type="match status" value="1"/>
</dbReference>
<dbReference type="EMBL" id="NAJQ01000106">
    <property type="protein sequence ID" value="TKA78718.1"/>
    <property type="molecule type" value="Genomic_DNA"/>
</dbReference>
<dbReference type="InterPro" id="IPR038607">
    <property type="entry name" value="PhoD-like_sf"/>
</dbReference>
<dbReference type="InterPro" id="IPR018946">
    <property type="entry name" value="PhoD-like_MPP"/>
</dbReference>
<keyword evidence="1" id="KW-0472">Membrane</keyword>
<gene>
    <name evidence="3" type="ORF">B0A55_04536</name>
</gene>
<dbReference type="InterPro" id="IPR052900">
    <property type="entry name" value="Phospholipid_Metab_Enz"/>
</dbReference>
<reference evidence="3 4" key="1">
    <citation type="submission" date="2017-03" db="EMBL/GenBank/DDBJ databases">
        <title>Genomes of endolithic fungi from Antarctica.</title>
        <authorList>
            <person name="Coleine C."/>
            <person name="Masonjones S."/>
            <person name="Stajich J.E."/>
        </authorList>
    </citation>
    <scope>NUCLEOTIDE SEQUENCE [LARGE SCALE GENOMIC DNA]</scope>
    <source>
        <strain evidence="3 4">CCFEE 5184</strain>
    </source>
</reference>
<dbReference type="InterPro" id="IPR029052">
    <property type="entry name" value="Metallo-depent_PP-like"/>
</dbReference>
<organism evidence="3 4">
    <name type="scientific">Friedmanniomyces simplex</name>
    <dbReference type="NCBI Taxonomy" id="329884"/>
    <lineage>
        <taxon>Eukaryota</taxon>
        <taxon>Fungi</taxon>
        <taxon>Dikarya</taxon>
        <taxon>Ascomycota</taxon>
        <taxon>Pezizomycotina</taxon>
        <taxon>Dothideomycetes</taxon>
        <taxon>Dothideomycetidae</taxon>
        <taxon>Mycosphaerellales</taxon>
        <taxon>Teratosphaeriaceae</taxon>
        <taxon>Friedmanniomyces</taxon>
    </lineage>
</organism>
<keyword evidence="4" id="KW-1185">Reference proteome</keyword>
<proteinExistence type="predicted"/>
<dbReference type="CDD" id="cd07389">
    <property type="entry name" value="MPP_PhoD"/>
    <property type="match status" value="1"/>
</dbReference>